<dbReference type="STRING" id="1797533.A2731_02560"/>
<feature type="transmembrane region" description="Helical" evidence="1">
    <location>
        <begin position="83"/>
        <end position="110"/>
    </location>
</feature>
<dbReference type="Proteomes" id="UP000176241">
    <property type="component" value="Unassembled WGS sequence"/>
</dbReference>
<dbReference type="InterPro" id="IPR043993">
    <property type="entry name" value="T4SS_pilin"/>
</dbReference>
<sequence length="347" mass="38226">MLNRSKILPLLLVLVFVFLVLPIYNVAAQVQKPSLIIEFGNWGGQEGEWANIEGKTAYCPPDLQAKGMECLSIPWIGQYVSALYQYSVGIAAILAMVMIMVGGFLWLTSAGSPDRVGKAKEFITSAIMGLALALFSFVILYTINPRLVNLGGVTVVVPFEQILTCCYQEGNVGTWRYISENSSCEKTLGAGYLKDELGALCKMSENVCQARLGIITPNEHACDEHCRQNNRYRDENNSESIDTSKYCCLCREQEGFPVLSDHPSCPSGSTRVSWPRSVGYDSMGVVNAVELHCPGSSWSWLIVPSTGGSNYVYQQTNWDGLCVTPTCSDRGINSIKSIYRLSNVQNY</sequence>
<organism evidence="2 3">
    <name type="scientific">Candidatus Buchananbacteria bacterium RIFCSPHIGHO2_01_FULL_39_8</name>
    <dbReference type="NCBI Taxonomy" id="1797533"/>
    <lineage>
        <taxon>Bacteria</taxon>
        <taxon>Candidatus Buchananiibacteriota</taxon>
    </lineage>
</organism>
<proteinExistence type="predicted"/>
<name>A0A1G1XV76_9BACT</name>
<dbReference type="EMBL" id="MHIC01000038">
    <property type="protein sequence ID" value="OGY43985.1"/>
    <property type="molecule type" value="Genomic_DNA"/>
</dbReference>
<comment type="caution">
    <text evidence="2">The sequence shown here is derived from an EMBL/GenBank/DDBJ whole genome shotgun (WGS) entry which is preliminary data.</text>
</comment>
<evidence type="ECO:0000313" key="2">
    <source>
        <dbReference type="EMBL" id="OGY43985.1"/>
    </source>
</evidence>
<keyword evidence="1" id="KW-0472">Membrane</keyword>
<keyword evidence="1" id="KW-1133">Transmembrane helix</keyword>
<accession>A0A1G1XV76</accession>
<reference evidence="2 3" key="1">
    <citation type="journal article" date="2016" name="Nat. Commun.">
        <title>Thousands of microbial genomes shed light on interconnected biogeochemical processes in an aquifer system.</title>
        <authorList>
            <person name="Anantharaman K."/>
            <person name="Brown C.T."/>
            <person name="Hug L.A."/>
            <person name="Sharon I."/>
            <person name="Castelle C.J."/>
            <person name="Probst A.J."/>
            <person name="Thomas B.C."/>
            <person name="Singh A."/>
            <person name="Wilkins M.J."/>
            <person name="Karaoz U."/>
            <person name="Brodie E.L."/>
            <person name="Williams K.H."/>
            <person name="Hubbard S.S."/>
            <person name="Banfield J.F."/>
        </authorList>
    </citation>
    <scope>NUCLEOTIDE SEQUENCE [LARGE SCALE GENOMIC DNA]</scope>
</reference>
<protein>
    <submittedName>
        <fullName evidence="2">Uncharacterized protein</fullName>
    </submittedName>
</protein>
<gene>
    <name evidence="2" type="ORF">A2731_02560</name>
</gene>
<keyword evidence="1" id="KW-0812">Transmembrane</keyword>
<evidence type="ECO:0000313" key="3">
    <source>
        <dbReference type="Proteomes" id="UP000176241"/>
    </source>
</evidence>
<evidence type="ECO:0000256" key="1">
    <source>
        <dbReference type="SAM" id="Phobius"/>
    </source>
</evidence>
<dbReference type="AlphaFoldDB" id="A0A1G1XV76"/>
<feature type="transmembrane region" description="Helical" evidence="1">
    <location>
        <begin position="122"/>
        <end position="143"/>
    </location>
</feature>
<dbReference type="Pfam" id="PF18895">
    <property type="entry name" value="T4SS_pilin"/>
    <property type="match status" value="1"/>
</dbReference>